<feature type="region of interest" description="Disordered" evidence="1">
    <location>
        <begin position="259"/>
        <end position="285"/>
    </location>
</feature>
<feature type="region of interest" description="Disordered" evidence="1">
    <location>
        <begin position="212"/>
        <end position="240"/>
    </location>
</feature>
<feature type="domain" description="Alpha-L-arabinofuranosidase 1 catalytic" evidence="2">
    <location>
        <begin position="28"/>
        <end position="163"/>
    </location>
</feature>
<evidence type="ECO:0000259" key="2">
    <source>
        <dbReference type="Pfam" id="PF22848"/>
    </source>
</evidence>
<name>A0ABW7F8R9_9BURK</name>
<dbReference type="Proteomes" id="UP001606210">
    <property type="component" value="Unassembled WGS sequence"/>
</dbReference>
<dbReference type="SUPFAM" id="SSF51445">
    <property type="entry name" value="(Trans)glycosidases"/>
    <property type="match status" value="1"/>
</dbReference>
<evidence type="ECO:0000256" key="1">
    <source>
        <dbReference type="SAM" id="MobiDB-lite"/>
    </source>
</evidence>
<dbReference type="PANTHER" id="PTHR31776:SF0">
    <property type="entry name" value="ALPHA-L-ARABINOFURANOSIDASE 1"/>
    <property type="match status" value="1"/>
</dbReference>
<proteinExistence type="predicted"/>
<dbReference type="InterPro" id="IPR017853">
    <property type="entry name" value="GH"/>
</dbReference>
<dbReference type="Pfam" id="PF22848">
    <property type="entry name" value="ASD1_dom"/>
    <property type="match status" value="1"/>
</dbReference>
<accession>A0ABW7F8R9</accession>
<dbReference type="InterPro" id="IPR055235">
    <property type="entry name" value="ASD1_cat"/>
</dbReference>
<dbReference type="Gene3D" id="3.20.20.80">
    <property type="entry name" value="Glycosidases"/>
    <property type="match status" value="1"/>
</dbReference>
<dbReference type="PANTHER" id="PTHR31776">
    <property type="entry name" value="ALPHA-L-ARABINOFURANOSIDASE 1"/>
    <property type="match status" value="1"/>
</dbReference>
<dbReference type="RefSeq" id="WP_394483270.1">
    <property type="nucleotide sequence ID" value="NZ_JBIGHV010000010.1"/>
</dbReference>
<evidence type="ECO:0000313" key="3">
    <source>
        <dbReference type="EMBL" id="MFG6432974.1"/>
    </source>
</evidence>
<sequence>MWFNLVSLFPPTHKDRPNGNRPNLMQKMIDMKPGFLRFPGGNYVEGRSVTNRLKWKETLRPIDQRPGNPGSWGYRSTDRVGLLEFSLWCEDEGRTGAGGVRRLRAQRRGRPGRQGTAALRSGRARRDRISDRRVSTKWGAKRAKDGHPAPFKLRYVEIGNEDGDVVAEGQVLLRLDARLSQADTNALARDVAMRRLNLRRIDAETQDKPFVRDKAERPTSSCKPKASSGHTGKRTWTVLPRRTKHSIRLVRTSLQPSRYFPSSAKRCRATDSQPKPIESLSRKVS</sequence>
<organism evidence="3 4">
    <name type="scientific">Pelomonas parva</name>
    <dbReference type="NCBI Taxonomy" id="3299032"/>
    <lineage>
        <taxon>Bacteria</taxon>
        <taxon>Pseudomonadati</taxon>
        <taxon>Pseudomonadota</taxon>
        <taxon>Betaproteobacteria</taxon>
        <taxon>Burkholderiales</taxon>
        <taxon>Sphaerotilaceae</taxon>
        <taxon>Roseateles</taxon>
    </lineage>
</organism>
<dbReference type="EMBL" id="JBIGHV010000010">
    <property type="protein sequence ID" value="MFG6432974.1"/>
    <property type="molecule type" value="Genomic_DNA"/>
</dbReference>
<keyword evidence="4" id="KW-1185">Reference proteome</keyword>
<reference evidence="3 4" key="1">
    <citation type="submission" date="2024-08" db="EMBL/GenBank/DDBJ databases">
        <authorList>
            <person name="Lu H."/>
        </authorList>
    </citation>
    <scope>NUCLEOTIDE SEQUENCE [LARGE SCALE GENOMIC DNA]</scope>
    <source>
        <strain evidence="3 4">LYH14W</strain>
    </source>
</reference>
<gene>
    <name evidence="3" type="ORF">ACG00Y_23875</name>
</gene>
<evidence type="ECO:0000313" key="4">
    <source>
        <dbReference type="Proteomes" id="UP001606210"/>
    </source>
</evidence>
<feature type="region of interest" description="Disordered" evidence="1">
    <location>
        <begin position="107"/>
        <end position="144"/>
    </location>
</feature>
<dbReference type="InterPro" id="IPR051563">
    <property type="entry name" value="Glycosyl_Hydrolase_51"/>
</dbReference>
<protein>
    <recommendedName>
        <fullName evidence="2">Alpha-L-arabinofuranosidase 1 catalytic domain-containing protein</fullName>
    </recommendedName>
</protein>
<comment type="caution">
    <text evidence="3">The sequence shown here is derived from an EMBL/GenBank/DDBJ whole genome shotgun (WGS) entry which is preliminary data.</text>
</comment>